<organism evidence="1 2">
    <name type="scientific">Mesoflavibacter zeaxanthinifaciens subsp. sabulilitoris</name>
    <dbReference type="NCBI Taxonomy" id="1520893"/>
    <lineage>
        <taxon>Bacteria</taxon>
        <taxon>Pseudomonadati</taxon>
        <taxon>Bacteroidota</taxon>
        <taxon>Flavobacteriia</taxon>
        <taxon>Flavobacteriales</taxon>
        <taxon>Flavobacteriaceae</taxon>
        <taxon>Mesoflavibacter</taxon>
    </lineage>
</organism>
<dbReference type="RefSeq" id="WP_106676320.1">
    <property type="nucleotide sequence ID" value="NZ_JACHWV010000010.1"/>
</dbReference>
<name>A0A2T1NNR7_9FLAO</name>
<gene>
    <name evidence="1" type="ORF">C7H61_00865</name>
</gene>
<accession>A0A2T1NNR7</accession>
<proteinExistence type="predicted"/>
<evidence type="ECO:0000313" key="1">
    <source>
        <dbReference type="EMBL" id="PSG94518.1"/>
    </source>
</evidence>
<keyword evidence="2" id="KW-1185">Reference proteome</keyword>
<protein>
    <submittedName>
        <fullName evidence="1">Uncharacterized protein</fullName>
    </submittedName>
</protein>
<reference evidence="1 2" key="1">
    <citation type="submission" date="2018-03" db="EMBL/GenBank/DDBJ databases">
        <title>Mesoflavibacter sp. HG37 and Mesoflavibacter sp. HG96 sp.nov., two marine bacteria isolated from seawater of Western Pacific Ocean.</title>
        <authorList>
            <person name="Cheng H."/>
            <person name="Wu Y.-H."/>
            <person name="Guo L.-L."/>
            <person name="Xu X.-W."/>
        </authorList>
    </citation>
    <scope>NUCLEOTIDE SEQUENCE [LARGE SCALE GENOMIC DNA]</scope>
    <source>
        <strain evidence="1 2">KCTC 42117</strain>
    </source>
</reference>
<comment type="caution">
    <text evidence="1">The sequence shown here is derived from an EMBL/GenBank/DDBJ whole genome shotgun (WGS) entry which is preliminary data.</text>
</comment>
<dbReference type="Proteomes" id="UP000238430">
    <property type="component" value="Unassembled WGS sequence"/>
</dbReference>
<dbReference type="AlphaFoldDB" id="A0A2T1NNR7"/>
<sequence>MVLDSIVDNLQETRLISVSTANKLKKRELVEKSELINLNSLFAMYEEYDNWNIAVNLYTNPSESDGSIDFHSCLYVIKNDYNDKMILDKRKTLLMHYEKWFNDLVNIKILKSK</sequence>
<dbReference type="EMBL" id="PXOT01000010">
    <property type="protein sequence ID" value="PSG94518.1"/>
    <property type="molecule type" value="Genomic_DNA"/>
</dbReference>
<evidence type="ECO:0000313" key="2">
    <source>
        <dbReference type="Proteomes" id="UP000238430"/>
    </source>
</evidence>